<dbReference type="RefSeq" id="WP_302109433.1">
    <property type="nucleotide sequence ID" value="NZ_JAUKTR010000002.1"/>
</dbReference>
<keyword evidence="1" id="KW-0175">Coiled coil</keyword>
<feature type="domain" description="Polysaccharide pyruvyl transferase" evidence="3">
    <location>
        <begin position="15"/>
        <end position="222"/>
    </location>
</feature>
<gene>
    <name evidence="4" type="ORF">Q0812_06130</name>
</gene>
<evidence type="ECO:0000256" key="2">
    <source>
        <dbReference type="SAM" id="MobiDB-lite"/>
    </source>
</evidence>
<evidence type="ECO:0000313" key="4">
    <source>
        <dbReference type="EMBL" id="MDO1559004.1"/>
    </source>
</evidence>
<feature type="region of interest" description="Disordered" evidence="2">
    <location>
        <begin position="277"/>
        <end position="329"/>
    </location>
</feature>
<dbReference type="PANTHER" id="PTHR34707">
    <property type="entry name" value="VIMENTIN-TYPE INTERMEDIATE FILAMENT-ASSOCIATED COILED-COIL PROTEIN"/>
    <property type="match status" value="1"/>
</dbReference>
<evidence type="ECO:0000313" key="5">
    <source>
        <dbReference type="Proteomes" id="UP001169063"/>
    </source>
</evidence>
<dbReference type="InterPro" id="IPR027267">
    <property type="entry name" value="AH/BAR_dom_sf"/>
</dbReference>
<dbReference type="Pfam" id="PF04230">
    <property type="entry name" value="PS_pyruv_trans"/>
    <property type="match status" value="1"/>
</dbReference>
<keyword evidence="4" id="KW-0808">Transferase</keyword>
<dbReference type="EMBL" id="JAUKTR010000002">
    <property type="protein sequence ID" value="MDO1559004.1"/>
    <property type="molecule type" value="Genomic_DNA"/>
</dbReference>
<dbReference type="Proteomes" id="UP001169063">
    <property type="component" value="Unassembled WGS sequence"/>
</dbReference>
<proteinExistence type="predicted"/>
<feature type="coiled-coil region" evidence="1">
    <location>
        <begin position="549"/>
        <end position="726"/>
    </location>
</feature>
<reference evidence="4" key="1">
    <citation type="submission" date="2023-07" db="EMBL/GenBank/DDBJ databases">
        <title>Brevundimonas soil sp. nov., isolated from the soil of chemical plant.</title>
        <authorList>
            <person name="Wu N."/>
        </authorList>
    </citation>
    <scope>NUCLEOTIDE SEQUENCE</scope>
    <source>
        <strain evidence="4">XZ-24</strain>
    </source>
</reference>
<evidence type="ECO:0000259" key="3">
    <source>
        <dbReference type="Pfam" id="PF04230"/>
    </source>
</evidence>
<name>A0ABT8SKC1_9CAUL</name>
<dbReference type="Gene3D" id="1.20.1270.60">
    <property type="entry name" value="Arfaptin homology (AH) domain/BAR domain"/>
    <property type="match status" value="1"/>
</dbReference>
<evidence type="ECO:0000256" key="1">
    <source>
        <dbReference type="SAM" id="Coils"/>
    </source>
</evidence>
<dbReference type="PANTHER" id="PTHR34707:SF1">
    <property type="entry name" value="VIMENTIN-TYPE INTERMEDIATE FILAMENT-ASSOCIATED COILED-COIL PROTEIN"/>
    <property type="match status" value="1"/>
</dbReference>
<accession>A0ABT8SKC1</accession>
<dbReference type="GO" id="GO:0016740">
    <property type="term" value="F:transferase activity"/>
    <property type="evidence" value="ECO:0007669"/>
    <property type="project" value="UniProtKB-KW"/>
</dbReference>
<feature type="coiled-coil region" evidence="1">
    <location>
        <begin position="424"/>
        <end position="522"/>
    </location>
</feature>
<comment type="caution">
    <text evidence="4">The sequence shown here is derived from an EMBL/GenBank/DDBJ whole genome shotgun (WGS) entry which is preliminary data.</text>
</comment>
<sequence>MPASFGLITFPRSENAGDAIQSLAALRFLPRVDFLLDRESLDVPWGGAPGSVKVVGNGWYAHDPERWPPAPEIELLPISMHFSPRALDGFFSEKNRDWWRSLPHKVGARDLFTLEAVQARGVEAYFSGCLTLTLTAKTAGLASGRIILCDVSEAVRRHVERKSGLPVEVITHAQSSRTEITTKLADAERLLATYAGAAAVVTTRIHAALPCLALGTPVFLINDAEDNYRFSGLADFLHYGSEAELLSGAAKFSLNGETENSTHHLAVRGELERATSNFISGAPKPMTSKKTPGNKAAAMRAPSGSGSEADFGRTKDGDPGAPHHVPAVSSNAVTSPDAVLLAEIARLRAEQGSRDRELESLRARLKADEDALIGARTEAARLQARYEVLQETQAERAARLAELEALRPALLDAEARIRIKDDYIGQLERARDQVASELARAREAVDKDSDVWIEDVRRLEQARDEALAELEKARRSQGDDVAELERARDALNAALAARDQEIRRLEQARDQALAELEQAREAVVKATSGLPAEALAAGGARAASLAKARDQALADLSAAEKARDEALAELERAAEAHAGVLSGKDAYIAELERARDNLGNEVAVIRKEQRAAVEARNELAGRIDEKDAYIAELERARDHLASEVARVRKEQRTAEDECSKLVAQLEDAAEQMTVLEGQISELARRDGVGATNRSDIERIAERLAALEEQAAALEALDRALKAMADLHDAPDGDGSLERLERLVEELRTGTGSDIAAELRAAEMRAAGAMAENLTLRDNIWRKDNQIAGLTSRLEEVEREAAAAAAALDVRLEEAQRAFDVRLETAERDTARATAALQAELRTIRMKYVGAAAENLTLRDSVWRKDLLLEELQRKPPSLVRRVYLRLRPFIPRPILFRAAHLYHRLRNQRSA</sequence>
<protein>
    <submittedName>
        <fullName evidence="4">Polysaccharide pyruvyl transferase family protein</fullName>
    </submittedName>
</protein>
<dbReference type="InterPro" id="IPR007345">
    <property type="entry name" value="Polysacch_pyruvyl_Trfase"/>
</dbReference>
<keyword evidence="5" id="KW-1185">Reference proteome</keyword>
<feature type="coiled-coil region" evidence="1">
    <location>
        <begin position="358"/>
        <end position="392"/>
    </location>
</feature>
<feature type="coiled-coil region" evidence="1">
    <location>
        <begin position="779"/>
        <end position="813"/>
    </location>
</feature>
<organism evidence="4 5">
    <name type="scientific">Peiella sedimenti</name>
    <dbReference type="NCBI Taxonomy" id="3061083"/>
    <lineage>
        <taxon>Bacteria</taxon>
        <taxon>Pseudomonadati</taxon>
        <taxon>Pseudomonadota</taxon>
        <taxon>Alphaproteobacteria</taxon>
        <taxon>Caulobacterales</taxon>
        <taxon>Caulobacteraceae</taxon>
        <taxon>Peiella</taxon>
    </lineage>
</organism>